<dbReference type="Gene3D" id="3.40.50.1980">
    <property type="entry name" value="Nitrogenase molybdenum iron protein domain"/>
    <property type="match status" value="2"/>
</dbReference>
<organism evidence="6 7">
    <name type="scientific">Aminithiophilus ramosus</name>
    <dbReference type="NCBI Taxonomy" id="3029084"/>
    <lineage>
        <taxon>Bacteria</taxon>
        <taxon>Thermotogati</taxon>
        <taxon>Synergistota</taxon>
        <taxon>Synergistia</taxon>
        <taxon>Synergistales</taxon>
        <taxon>Aminithiophilaceae</taxon>
        <taxon>Aminithiophilus</taxon>
    </lineage>
</organism>
<keyword evidence="3 5" id="KW-0732">Signal</keyword>
<dbReference type="InterPro" id="IPR006129">
    <property type="entry name" value="AdhesinB"/>
</dbReference>
<dbReference type="SUPFAM" id="SSF53807">
    <property type="entry name" value="Helical backbone' metal receptor"/>
    <property type="match status" value="1"/>
</dbReference>
<evidence type="ECO:0000256" key="4">
    <source>
        <dbReference type="SAM" id="MobiDB-lite"/>
    </source>
</evidence>
<dbReference type="AlphaFoldDB" id="A0A9Q7AGZ0"/>
<sequence length="292" mass="31765">MSGILTVIALLAVVLPASADPLSVFVSVLPQKFFVEAIGGPSLTVHVMVPPGASPATYEPKPQQMVELSGAALYFSIGVPFEKAWMKRLSSANASLKIVATDEGTEKRAMAAHHHDGDDGHDHHHGHGLDPHIWLSPRSVLTQGRVILRALVAADPERASLYRENYRRFAASVVALDLELMERLSVLPEGTPFMVFHPSWGYFADDYGLEQLPIEVEGKEPKAGELTALVERAKAEKIGVIFVQPQFSRKAAEALARSAGAAVEILDPLAEDWDENLRRVAEALVVSASRRQ</sequence>
<reference evidence="7" key="1">
    <citation type="submission" date="2021-04" db="EMBL/GenBank/DDBJ databases">
        <title>A novel Synergistetes isolate from a pyrite-forming mixed culture.</title>
        <authorList>
            <person name="Bunk B."/>
            <person name="Sproer C."/>
            <person name="Spring S."/>
            <person name="Pester M."/>
        </authorList>
    </citation>
    <scope>NUCLEOTIDE SEQUENCE [LARGE SCALE GENOMIC DNA]</scope>
    <source>
        <strain evidence="7">J.5.4.2-T.3.5.2</strain>
    </source>
</reference>
<dbReference type="GO" id="GO:0046872">
    <property type="term" value="F:metal ion binding"/>
    <property type="evidence" value="ECO:0007669"/>
    <property type="project" value="InterPro"/>
</dbReference>
<feature type="signal peptide" evidence="5">
    <location>
        <begin position="1"/>
        <end position="19"/>
    </location>
</feature>
<evidence type="ECO:0000256" key="1">
    <source>
        <dbReference type="ARBA" id="ARBA00011028"/>
    </source>
</evidence>
<dbReference type="PANTHER" id="PTHR42953:SF3">
    <property type="entry name" value="HIGH-AFFINITY ZINC UPTAKE SYSTEM PROTEIN ZNUA"/>
    <property type="match status" value="1"/>
</dbReference>
<evidence type="ECO:0000313" key="7">
    <source>
        <dbReference type="Proteomes" id="UP000671879"/>
    </source>
</evidence>
<evidence type="ECO:0000256" key="5">
    <source>
        <dbReference type="SAM" id="SignalP"/>
    </source>
</evidence>
<dbReference type="GO" id="GO:0007155">
    <property type="term" value="P:cell adhesion"/>
    <property type="evidence" value="ECO:0007669"/>
    <property type="project" value="InterPro"/>
</dbReference>
<feature type="region of interest" description="Disordered" evidence="4">
    <location>
        <begin position="107"/>
        <end position="127"/>
    </location>
</feature>
<dbReference type="KEGG" id="aram:KAR29_12230"/>
<evidence type="ECO:0000256" key="2">
    <source>
        <dbReference type="ARBA" id="ARBA00022448"/>
    </source>
</evidence>
<accession>A0A9Q7AGZ0</accession>
<evidence type="ECO:0000313" key="6">
    <source>
        <dbReference type="EMBL" id="QTX33824.1"/>
    </source>
</evidence>
<evidence type="ECO:0000256" key="3">
    <source>
        <dbReference type="ARBA" id="ARBA00022729"/>
    </source>
</evidence>
<dbReference type="InterPro" id="IPR006127">
    <property type="entry name" value="ZnuA-like"/>
</dbReference>
<dbReference type="Pfam" id="PF01297">
    <property type="entry name" value="ZnuA"/>
    <property type="match status" value="1"/>
</dbReference>
<dbReference type="EMBL" id="CP072943">
    <property type="protein sequence ID" value="QTX33824.1"/>
    <property type="molecule type" value="Genomic_DNA"/>
</dbReference>
<dbReference type="PANTHER" id="PTHR42953">
    <property type="entry name" value="HIGH-AFFINITY ZINC UPTAKE SYSTEM PROTEIN ZNUA-RELATED"/>
    <property type="match status" value="1"/>
</dbReference>
<feature type="chain" id="PRO_5040236406" evidence="5">
    <location>
        <begin position="20"/>
        <end position="292"/>
    </location>
</feature>
<dbReference type="Proteomes" id="UP000671879">
    <property type="component" value="Chromosome"/>
</dbReference>
<proteinExistence type="inferred from homology"/>
<name>A0A9Q7AGZ0_9BACT</name>
<dbReference type="PRINTS" id="PR00691">
    <property type="entry name" value="ADHESINB"/>
</dbReference>
<dbReference type="GO" id="GO:0030001">
    <property type="term" value="P:metal ion transport"/>
    <property type="evidence" value="ECO:0007669"/>
    <property type="project" value="InterPro"/>
</dbReference>
<gene>
    <name evidence="6" type="ORF">KAR29_12230</name>
</gene>
<protein>
    <submittedName>
        <fullName evidence="6">Zinc ABC transporter substrate-binding protein</fullName>
    </submittedName>
</protein>
<dbReference type="InterPro" id="IPR050492">
    <property type="entry name" value="Bact_metal-bind_prot9"/>
</dbReference>
<comment type="similarity">
    <text evidence="1">Belongs to the bacterial solute-binding protein 9 family.</text>
</comment>
<keyword evidence="2" id="KW-0813">Transport</keyword>
<keyword evidence="7" id="KW-1185">Reference proteome</keyword>